<gene>
    <name evidence="1" type="ORF">DAT39_002412</name>
</gene>
<evidence type="ECO:0000313" key="1">
    <source>
        <dbReference type="EMBL" id="KAF5907864.1"/>
    </source>
</evidence>
<sequence>MAYYSPQLGGAQTKSGISQIPTCTLRSDQSLMWMLVCLLTAWAERKRDGDRERQRDRGFGSGR</sequence>
<accession>A0A8J4U976</accession>
<dbReference type="AlphaFoldDB" id="A0A8J4U976"/>
<name>A0A8J4U976_CLAMG</name>
<comment type="caution">
    <text evidence="1">The sequence shown here is derived from an EMBL/GenBank/DDBJ whole genome shotgun (WGS) entry which is preliminary data.</text>
</comment>
<proteinExistence type="predicted"/>
<evidence type="ECO:0000313" key="2">
    <source>
        <dbReference type="Proteomes" id="UP000727407"/>
    </source>
</evidence>
<dbReference type="EMBL" id="QNUK01000018">
    <property type="protein sequence ID" value="KAF5907864.1"/>
    <property type="molecule type" value="Genomic_DNA"/>
</dbReference>
<organism evidence="1 2">
    <name type="scientific">Clarias magur</name>
    <name type="common">Asian catfish</name>
    <name type="synonym">Macropteronotus magur</name>
    <dbReference type="NCBI Taxonomy" id="1594786"/>
    <lineage>
        <taxon>Eukaryota</taxon>
        <taxon>Metazoa</taxon>
        <taxon>Chordata</taxon>
        <taxon>Craniata</taxon>
        <taxon>Vertebrata</taxon>
        <taxon>Euteleostomi</taxon>
        <taxon>Actinopterygii</taxon>
        <taxon>Neopterygii</taxon>
        <taxon>Teleostei</taxon>
        <taxon>Ostariophysi</taxon>
        <taxon>Siluriformes</taxon>
        <taxon>Clariidae</taxon>
        <taxon>Clarias</taxon>
    </lineage>
</organism>
<dbReference type="Proteomes" id="UP000727407">
    <property type="component" value="Unassembled WGS sequence"/>
</dbReference>
<reference evidence="1" key="1">
    <citation type="submission" date="2020-07" db="EMBL/GenBank/DDBJ databases">
        <title>Clarias magur genome sequencing, assembly and annotation.</title>
        <authorList>
            <person name="Kushwaha B."/>
            <person name="Kumar R."/>
            <person name="Das P."/>
            <person name="Joshi C.G."/>
            <person name="Kumar D."/>
            <person name="Nagpure N.S."/>
            <person name="Pandey M."/>
            <person name="Agarwal S."/>
            <person name="Srivastava S."/>
            <person name="Singh M."/>
            <person name="Sahoo L."/>
            <person name="Jayasankar P."/>
            <person name="Meher P.K."/>
            <person name="Koringa P.G."/>
            <person name="Iquebal M.A."/>
            <person name="Das S.P."/>
            <person name="Bit A."/>
            <person name="Patnaik S."/>
            <person name="Patel N."/>
            <person name="Shah T.M."/>
            <person name="Hinsu A."/>
            <person name="Jena J.K."/>
        </authorList>
    </citation>
    <scope>NUCLEOTIDE SEQUENCE</scope>
    <source>
        <strain evidence="1">CIFAMagur01</strain>
        <tissue evidence="1">Testis</tissue>
    </source>
</reference>
<keyword evidence="2" id="KW-1185">Reference proteome</keyword>
<protein>
    <submittedName>
        <fullName evidence="1">Uncharacterized protein</fullName>
    </submittedName>
</protein>